<feature type="signal peptide" evidence="9">
    <location>
        <begin position="1"/>
        <end position="19"/>
    </location>
</feature>
<proteinExistence type="inferred from homology"/>
<dbReference type="PANTHER" id="PTHR30026:SF20">
    <property type="entry name" value="OUTER MEMBRANE PROTEIN TOLC"/>
    <property type="match status" value="1"/>
</dbReference>
<evidence type="ECO:0000256" key="8">
    <source>
        <dbReference type="SAM" id="Coils"/>
    </source>
</evidence>
<keyword evidence="9" id="KW-0732">Signal</keyword>
<dbReference type="KEGG" id="anp:FK178_10200"/>
<evidence type="ECO:0000256" key="4">
    <source>
        <dbReference type="ARBA" id="ARBA00022452"/>
    </source>
</evidence>
<evidence type="ECO:0000256" key="3">
    <source>
        <dbReference type="ARBA" id="ARBA00022448"/>
    </source>
</evidence>
<keyword evidence="4" id="KW-1134">Transmembrane beta strand</keyword>
<evidence type="ECO:0000313" key="11">
    <source>
        <dbReference type="Proteomes" id="UP000321954"/>
    </source>
</evidence>
<keyword evidence="3" id="KW-0813">Transport</keyword>
<accession>A0A5B8YJF0</accession>
<feature type="chain" id="PRO_5022896225" evidence="9">
    <location>
        <begin position="20"/>
        <end position="443"/>
    </location>
</feature>
<keyword evidence="7" id="KW-0998">Cell outer membrane</keyword>
<gene>
    <name evidence="10" type="ORF">FK178_10200</name>
</gene>
<keyword evidence="11" id="KW-1185">Reference proteome</keyword>
<dbReference type="GO" id="GO:0015288">
    <property type="term" value="F:porin activity"/>
    <property type="evidence" value="ECO:0007669"/>
    <property type="project" value="TreeGrafter"/>
</dbReference>
<protein>
    <submittedName>
        <fullName evidence="10">TolC family protein</fullName>
    </submittedName>
</protein>
<reference evidence="10 11" key="1">
    <citation type="submission" date="2019-08" db="EMBL/GenBank/DDBJ databases">
        <title>Antarcticibacterium arcticum sp. nov., a bacterium isolated from marine sediment of the Canadian Beaufort Sea.</title>
        <authorList>
            <person name="Lee Y.M."/>
            <person name="Baek K."/>
            <person name="Lee D.-H."/>
            <person name="Shin S.C."/>
            <person name="Jin Y.K."/>
            <person name="Park Y."/>
        </authorList>
    </citation>
    <scope>NUCLEOTIDE SEQUENCE [LARGE SCALE GENOMIC DNA]</scope>
    <source>
        <strain evidence="10 11">PAMC 28998</strain>
    </source>
</reference>
<dbReference type="InterPro" id="IPR051906">
    <property type="entry name" value="TolC-like"/>
</dbReference>
<dbReference type="GO" id="GO:0015562">
    <property type="term" value="F:efflux transmembrane transporter activity"/>
    <property type="evidence" value="ECO:0007669"/>
    <property type="project" value="InterPro"/>
</dbReference>
<dbReference type="EMBL" id="CP042476">
    <property type="protein sequence ID" value="QED38070.1"/>
    <property type="molecule type" value="Genomic_DNA"/>
</dbReference>
<feature type="coiled-coil region" evidence="8">
    <location>
        <begin position="250"/>
        <end position="277"/>
    </location>
</feature>
<keyword evidence="5" id="KW-0812">Transmembrane</keyword>
<dbReference type="PANTHER" id="PTHR30026">
    <property type="entry name" value="OUTER MEMBRANE PROTEIN TOLC"/>
    <property type="match status" value="1"/>
</dbReference>
<dbReference type="SUPFAM" id="SSF56954">
    <property type="entry name" value="Outer membrane efflux proteins (OEP)"/>
    <property type="match status" value="1"/>
</dbReference>
<evidence type="ECO:0000256" key="1">
    <source>
        <dbReference type="ARBA" id="ARBA00004442"/>
    </source>
</evidence>
<evidence type="ECO:0000256" key="6">
    <source>
        <dbReference type="ARBA" id="ARBA00023136"/>
    </source>
</evidence>
<dbReference type="GO" id="GO:1990281">
    <property type="term" value="C:efflux pump complex"/>
    <property type="evidence" value="ECO:0007669"/>
    <property type="project" value="TreeGrafter"/>
</dbReference>
<organism evidence="10 11">
    <name type="scientific">Antarcticibacterium arcticum</name>
    <dbReference type="NCBI Taxonomy" id="2585771"/>
    <lineage>
        <taxon>Bacteria</taxon>
        <taxon>Pseudomonadati</taxon>
        <taxon>Bacteroidota</taxon>
        <taxon>Flavobacteriia</taxon>
        <taxon>Flavobacteriales</taxon>
        <taxon>Flavobacteriaceae</taxon>
        <taxon>Antarcticibacterium</taxon>
    </lineage>
</organism>
<dbReference type="Pfam" id="PF02321">
    <property type="entry name" value="OEP"/>
    <property type="match status" value="2"/>
</dbReference>
<comment type="subcellular location">
    <subcellularLocation>
        <location evidence="1">Cell outer membrane</location>
    </subcellularLocation>
</comment>
<evidence type="ECO:0000256" key="7">
    <source>
        <dbReference type="ARBA" id="ARBA00023237"/>
    </source>
</evidence>
<comment type="similarity">
    <text evidence="2">Belongs to the outer membrane factor (OMF) (TC 1.B.17) family.</text>
</comment>
<keyword evidence="6" id="KW-0472">Membrane</keyword>
<sequence length="443" mass="50650">MKKLIVLVIALLAFINIQAQQKKWTLQECVAHALENNISVKQSELDLQFAEIARRDALGNFIPSLNINSNLANSSGLTINPTTNQFETTRFTSFSGNATTALTLFDGLRNIREMQRAKLSEMSSRYSLEKMKDDIALFVANSYLQVLFNKQSLQVLLAQNEVTRGQLDRTRELVDAGVLPRGDFLEIEATNADEQQRIVIAENNIEISLISLAQTLLIKDYANFDIVDYDYDVYGEDILLNSPADIINRAREERYEIRIAEENKKIAEKDVQLARGAYYPTVNAFFNYNTRYADNDPFRRDFVTQLYDNDGTSYGLQLNIPVLNGFAARNQVKRNQINVLRAEYQLEQAELDLESNVYQAYVEARGALKAYEAAQAAQRAQELAFDYASQRFDVGMTNAFDFSQSKLRYENAQTEVVRTKYDYIFKLKVIELYFGIPVTDLKF</sequence>
<dbReference type="Gene3D" id="1.20.1600.10">
    <property type="entry name" value="Outer membrane efflux proteins (OEP)"/>
    <property type="match status" value="1"/>
</dbReference>
<evidence type="ECO:0000256" key="2">
    <source>
        <dbReference type="ARBA" id="ARBA00007613"/>
    </source>
</evidence>
<evidence type="ECO:0000313" key="10">
    <source>
        <dbReference type="EMBL" id="QED38070.1"/>
    </source>
</evidence>
<dbReference type="AlphaFoldDB" id="A0A5B8YJF0"/>
<dbReference type="GO" id="GO:0009279">
    <property type="term" value="C:cell outer membrane"/>
    <property type="evidence" value="ECO:0007669"/>
    <property type="project" value="UniProtKB-SubCell"/>
</dbReference>
<dbReference type="InterPro" id="IPR003423">
    <property type="entry name" value="OMP_efflux"/>
</dbReference>
<dbReference type="Proteomes" id="UP000321954">
    <property type="component" value="Chromosome"/>
</dbReference>
<dbReference type="OrthoDB" id="9811587at2"/>
<evidence type="ECO:0000256" key="9">
    <source>
        <dbReference type="SAM" id="SignalP"/>
    </source>
</evidence>
<keyword evidence="8" id="KW-0175">Coiled coil</keyword>
<name>A0A5B8YJF0_9FLAO</name>
<dbReference type="RefSeq" id="WP_146834450.1">
    <property type="nucleotide sequence ID" value="NZ_CP042476.1"/>
</dbReference>
<evidence type="ECO:0000256" key="5">
    <source>
        <dbReference type="ARBA" id="ARBA00022692"/>
    </source>
</evidence>